<keyword evidence="6" id="KW-1185">Reference proteome</keyword>
<evidence type="ECO:0000256" key="2">
    <source>
        <dbReference type="ARBA" id="ARBA00023125"/>
    </source>
</evidence>
<evidence type="ECO:0000256" key="1">
    <source>
        <dbReference type="ARBA" id="ARBA00023015"/>
    </source>
</evidence>
<gene>
    <name evidence="5" type="ORF">BC781_10322</name>
</gene>
<reference evidence="5 6" key="1">
    <citation type="submission" date="2018-03" db="EMBL/GenBank/DDBJ databases">
        <title>Genomic Encyclopedia of Archaeal and Bacterial Type Strains, Phase II (KMG-II): from individual species to whole genera.</title>
        <authorList>
            <person name="Goeker M."/>
        </authorList>
    </citation>
    <scope>NUCLEOTIDE SEQUENCE [LARGE SCALE GENOMIC DNA]</scope>
    <source>
        <strain evidence="5 6">DSM 28229</strain>
    </source>
</reference>
<accession>A0A315Z903</accession>
<name>A0A315Z903_SEDFL</name>
<dbReference type="InterPro" id="IPR009057">
    <property type="entry name" value="Homeodomain-like_sf"/>
</dbReference>
<evidence type="ECO:0000313" key="6">
    <source>
        <dbReference type="Proteomes" id="UP000245535"/>
    </source>
</evidence>
<dbReference type="EMBL" id="QGDO01000003">
    <property type="protein sequence ID" value="PWJ41772.1"/>
    <property type="molecule type" value="Genomic_DNA"/>
</dbReference>
<dbReference type="GO" id="GO:0003700">
    <property type="term" value="F:DNA-binding transcription factor activity"/>
    <property type="evidence" value="ECO:0007669"/>
    <property type="project" value="InterPro"/>
</dbReference>
<dbReference type="InterPro" id="IPR018060">
    <property type="entry name" value="HTH_AraC"/>
</dbReference>
<dbReference type="InterPro" id="IPR053142">
    <property type="entry name" value="PchR_regulatory_protein"/>
</dbReference>
<dbReference type="RefSeq" id="WP_109618084.1">
    <property type="nucleotide sequence ID" value="NZ_QGDO01000003.1"/>
</dbReference>
<dbReference type="PROSITE" id="PS01124">
    <property type="entry name" value="HTH_ARAC_FAMILY_2"/>
    <property type="match status" value="1"/>
</dbReference>
<feature type="domain" description="HTH araC/xylS-type" evidence="4">
    <location>
        <begin position="228"/>
        <end position="326"/>
    </location>
</feature>
<keyword evidence="3" id="KW-0804">Transcription</keyword>
<proteinExistence type="predicted"/>
<keyword evidence="2 5" id="KW-0238">DNA-binding</keyword>
<dbReference type="PANTHER" id="PTHR47893">
    <property type="entry name" value="REGULATORY PROTEIN PCHR"/>
    <property type="match status" value="1"/>
</dbReference>
<dbReference type="Gene3D" id="1.10.10.60">
    <property type="entry name" value="Homeodomain-like"/>
    <property type="match status" value="1"/>
</dbReference>
<sequence length="327" mass="38125">MDTFNLNFKEGMTINLVEGLLREFGGEFIDNYQYRYKKGKSKIEFDIYTFLGQFEILLIEFISDINFTTSRTSDDDPELIHVNLIKNGEINHFFEDKKEFLKADSRKRVLLHNGLFEINNFVPANTNVQTVGFRFSKKVFKEIMPEYIKELNDLFPENEGIAYHTALPAELINLLDEMFYLKNESLKPTPLILAKGIEILAKLFDSVINLRKEDDFNGLHIHDYQRLLEIRKKLVSSLDQKIVLSDLAKEFGVSVSKLKRDFKTLFNTSVYQYHLQVKMDEAMRRLKSGAYSILEISLDLGYETPSKFSQMFKKIKGVNPKEILPKK</sequence>
<dbReference type="PROSITE" id="PS00041">
    <property type="entry name" value="HTH_ARAC_FAMILY_1"/>
    <property type="match status" value="1"/>
</dbReference>
<dbReference type="OrthoDB" id="5582699at2"/>
<keyword evidence="1" id="KW-0805">Transcription regulation</keyword>
<evidence type="ECO:0000259" key="4">
    <source>
        <dbReference type="PROSITE" id="PS01124"/>
    </source>
</evidence>
<dbReference type="PANTHER" id="PTHR47893:SF1">
    <property type="entry name" value="REGULATORY PROTEIN PCHR"/>
    <property type="match status" value="1"/>
</dbReference>
<dbReference type="AlphaFoldDB" id="A0A315Z903"/>
<evidence type="ECO:0000313" key="5">
    <source>
        <dbReference type="EMBL" id="PWJ41772.1"/>
    </source>
</evidence>
<dbReference type="Pfam" id="PF12833">
    <property type="entry name" value="HTH_18"/>
    <property type="match status" value="1"/>
</dbReference>
<organism evidence="5 6">
    <name type="scientific">Sediminitomix flava</name>
    <dbReference type="NCBI Taxonomy" id="379075"/>
    <lineage>
        <taxon>Bacteria</taxon>
        <taxon>Pseudomonadati</taxon>
        <taxon>Bacteroidota</taxon>
        <taxon>Cytophagia</taxon>
        <taxon>Cytophagales</taxon>
        <taxon>Flammeovirgaceae</taxon>
        <taxon>Sediminitomix</taxon>
    </lineage>
</organism>
<evidence type="ECO:0000256" key="3">
    <source>
        <dbReference type="ARBA" id="ARBA00023163"/>
    </source>
</evidence>
<dbReference type="Proteomes" id="UP000245535">
    <property type="component" value="Unassembled WGS sequence"/>
</dbReference>
<comment type="caution">
    <text evidence="5">The sequence shown here is derived from an EMBL/GenBank/DDBJ whole genome shotgun (WGS) entry which is preliminary data.</text>
</comment>
<dbReference type="SUPFAM" id="SSF46689">
    <property type="entry name" value="Homeodomain-like"/>
    <property type="match status" value="2"/>
</dbReference>
<protein>
    <submittedName>
        <fullName evidence="5">AraC-like DNA-binding protein</fullName>
    </submittedName>
</protein>
<dbReference type="GO" id="GO:0043565">
    <property type="term" value="F:sequence-specific DNA binding"/>
    <property type="evidence" value="ECO:0007669"/>
    <property type="project" value="InterPro"/>
</dbReference>
<dbReference type="InterPro" id="IPR018062">
    <property type="entry name" value="HTH_AraC-typ_CS"/>
</dbReference>
<dbReference type="SMART" id="SM00342">
    <property type="entry name" value="HTH_ARAC"/>
    <property type="match status" value="1"/>
</dbReference>